<accession>A0A420EIU9</accession>
<protein>
    <submittedName>
        <fullName evidence="4">SDR family NAD(P)-dependent oxidoreductase</fullName>
    </submittedName>
</protein>
<gene>
    <name evidence="4" type="ORF">D6851_10990</name>
</gene>
<evidence type="ECO:0000313" key="4">
    <source>
        <dbReference type="EMBL" id="RKF20651.1"/>
    </source>
</evidence>
<comment type="caution">
    <text evidence="4">The sequence shown here is derived from an EMBL/GenBank/DDBJ whole genome shotgun (WGS) entry which is preliminary data.</text>
</comment>
<dbReference type="InterPro" id="IPR036291">
    <property type="entry name" value="NAD(P)-bd_dom_sf"/>
</dbReference>
<dbReference type="SMART" id="SM00822">
    <property type="entry name" value="PKS_KR"/>
    <property type="match status" value="1"/>
</dbReference>
<dbReference type="InterPro" id="IPR002347">
    <property type="entry name" value="SDR_fam"/>
</dbReference>
<dbReference type="PRINTS" id="PR00081">
    <property type="entry name" value="GDHRDH"/>
</dbReference>
<dbReference type="InterPro" id="IPR057326">
    <property type="entry name" value="KR_dom"/>
</dbReference>
<evidence type="ECO:0000259" key="3">
    <source>
        <dbReference type="SMART" id="SM00822"/>
    </source>
</evidence>
<dbReference type="PROSITE" id="PS00061">
    <property type="entry name" value="ADH_SHORT"/>
    <property type="match status" value="1"/>
</dbReference>
<dbReference type="PANTHER" id="PTHR43658">
    <property type="entry name" value="SHORT-CHAIN DEHYDROGENASE/REDUCTASE"/>
    <property type="match status" value="1"/>
</dbReference>
<sequence length="254" mass="26061">MESNGKLAIVTGGNSGLGEATAKALLAAGARVVTFDLDGTAPEGADFMPCNVADGAAVRAAVAQVAERYGEIAILVNCAGVGGIGVIANADAPGNLEDFRRVIDVNLIGAANVTAEVAHHMANNTPSGSDEERGVIINACSIASFEGQEGMGAYTASKAALAGLTLVWARDLSRYHIRCAGVAPGFFATPMVAGLPPALVDELLADSEYPKRAGKPEEFAEAAIFIIRSPMFNGDVMRLDAGTRPPARTSWSAS</sequence>
<dbReference type="Proteomes" id="UP000284395">
    <property type="component" value="Unassembled WGS sequence"/>
</dbReference>
<organism evidence="4 5">
    <name type="scientific">Altericroceibacterium spongiae</name>
    <dbReference type="NCBI Taxonomy" id="2320269"/>
    <lineage>
        <taxon>Bacteria</taxon>
        <taxon>Pseudomonadati</taxon>
        <taxon>Pseudomonadota</taxon>
        <taxon>Alphaproteobacteria</taxon>
        <taxon>Sphingomonadales</taxon>
        <taxon>Erythrobacteraceae</taxon>
        <taxon>Altericroceibacterium</taxon>
    </lineage>
</organism>
<feature type="domain" description="Ketoreductase" evidence="3">
    <location>
        <begin position="6"/>
        <end position="195"/>
    </location>
</feature>
<keyword evidence="1" id="KW-0560">Oxidoreductase</keyword>
<keyword evidence="5" id="KW-1185">Reference proteome</keyword>
<dbReference type="SUPFAM" id="SSF51735">
    <property type="entry name" value="NAD(P)-binding Rossmann-fold domains"/>
    <property type="match status" value="1"/>
</dbReference>
<name>A0A420EIU9_9SPHN</name>
<dbReference type="OrthoDB" id="9795647at2"/>
<evidence type="ECO:0000313" key="5">
    <source>
        <dbReference type="Proteomes" id="UP000284395"/>
    </source>
</evidence>
<dbReference type="Pfam" id="PF00106">
    <property type="entry name" value="adh_short"/>
    <property type="match status" value="1"/>
</dbReference>
<dbReference type="PRINTS" id="PR00080">
    <property type="entry name" value="SDRFAMILY"/>
</dbReference>
<reference evidence="4 5" key="1">
    <citation type="submission" date="2018-09" db="EMBL/GenBank/DDBJ databases">
        <title>Altererythrobacter spongiae sp. nov., isolated from a marine sponge.</title>
        <authorList>
            <person name="Zhuang L."/>
            <person name="Luo L."/>
        </authorList>
    </citation>
    <scope>NUCLEOTIDE SEQUENCE [LARGE SCALE GENOMIC DNA]</scope>
    <source>
        <strain evidence="4 5">HN-Y73</strain>
    </source>
</reference>
<comment type="similarity">
    <text evidence="2">Belongs to the short-chain dehydrogenases/reductases (SDR) family.</text>
</comment>
<dbReference type="RefSeq" id="WP_120324948.1">
    <property type="nucleotide sequence ID" value="NZ_RAPF01000005.1"/>
</dbReference>
<evidence type="ECO:0000256" key="2">
    <source>
        <dbReference type="RuleBase" id="RU000363"/>
    </source>
</evidence>
<proteinExistence type="inferred from homology"/>
<dbReference type="PANTHER" id="PTHR43658:SF8">
    <property type="entry name" value="17-BETA-HYDROXYSTEROID DEHYDROGENASE 14-RELATED"/>
    <property type="match status" value="1"/>
</dbReference>
<dbReference type="InterPro" id="IPR020904">
    <property type="entry name" value="Sc_DH/Rdtase_CS"/>
</dbReference>
<dbReference type="Gene3D" id="3.40.50.720">
    <property type="entry name" value="NAD(P)-binding Rossmann-like Domain"/>
    <property type="match status" value="1"/>
</dbReference>
<dbReference type="GO" id="GO:0016491">
    <property type="term" value="F:oxidoreductase activity"/>
    <property type="evidence" value="ECO:0007669"/>
    <property type="project" value="UniProtKB-KW"/>
</dbReference>
<dbReference type="AlphaFoldDB" id="A0A420EIU9"/>
<evidence type="ECO:0000256" key="1">
    <source>
        <dbReference type="ARBA" id="ARBA00023002"/>
    </source>
</evidence>
<dbReference type="EMBL" id="RAPF01000005">
    <property type="protein sequence ID" value="RKF20651.1"/>
    <property type="molecule type" value="Genomic_DNA"/>
</dbReference>